<evidence type="ECO:0000259" key="1">
    <source>
        <dbReference type="PROSITE" id="PS50943"/>
    </source>
</evidence>
<proteinExistence type="predicted"/>
<gene>
    <name evidence="2" type="ORF">FHU38_005051</name>
</gene>
<dbReference type="SUPFAM" id="SSF47413">
    <property type="entry name" value="lambda repressor-like DNA-binding domains"/>
    <property type="match status" value="1"/>
</dbReference>
<dbReference type="Pfam" id="PF19054">
    <property type="entry name" value="DUF5753"/>
    <property type="match status" value="1"/>
</dbReference>
<dbReference type="InterPro" id="IPR010982">
    <property type="entry name" value="Lambda_DNA-bd_dom_sf"/>
</dbReference>
<dbReference type="Pfam" id="PF13560">
    <property type="entry name" value="HTH_31"/>
    <property type="match status" value="1"/>
</dbReference>
<dbReference type="CDD" id="cd00093">
    <property type="entry name" value="HTH_XRE"/>
    <property type="match status" value="1"/>
</dbReference>
<evidence type="ECO:0000313" key="3">
    <source>
        <dbReference type="Proteomes" id="UP000545493"/>
    </source>
</evidence>
<evidence type="ECO:0000313" key="2">
    <source>
        <dbReference type="EMBL" id="NIJ14650.1"/>
    </source>
</evidence>
<dbReference type="InterPro" id="IPR043917">
    <property type="entry name" value="DUF5753"/>
</dbReference>
<organism evidence="2 3">
    <name type="scientific">Saccharomonospora amisosensis</name>
    <dbReference type="NCBI Taxonomy" id="1128677"/>
    <lineage>
        <taxon>Bacteria</taxon>
        <taxon>Bacillati</taxon>
        <taxon>Actinomycetota</taxon>
        <taxon>Actinomycetes</taxon>
        <taxon>Pseudonocardiales</taxon>
        <taxon>Pseudonocardiaceae</taxon>
        <taxon>Saccharomonospora</taxon>
    </lineage>
</organism>
<dbReference type="InterPro" id="IPR001387">
    <property type="entry name" value="Cro/C1-type_HTH"/>
</dbReference>
<feature type="domain" description="HTH cro/C1-type" evidence="1">
    <location>
        <begin position="19"/>
        <end position="73"/>
    </location>
</feature>
<sequence length="285" mass="30773">MGADANGLTTRARALVAAIRNLLDNAGMSGRELSERLGLSHSTVSHWRTGRRLPTPEDVASLLTLLGVTGQEKQRLVEMARHAAEPNWLVVGMPGIPQQLAGAIESERSASAIAQWARDVVPGLLQTADYARALAAASGLPQNESEARVLLRIGRAEVLTRRHPVQLLALIGEDALREPVGSALVMADQLRHLKEMSDRSNVTIQLVPARVGWHPGWAGPFVLYDFPDAPSVVHFEHYSSGAFVLDEDDVRAYRSAVEVIRGVARSPADSAELIGKIAEELEQAA</sequence>
<protein>
    <submittedName>
        <fullName evidence="2">DNA-binding transcriptional regulator YiaG</fullName>
    </submittedName>
</protein>
<dbReference type="RefSeq" id="WP_009152137.1">
    <property type="nucleotide sequence ID" value="NZ_JAAOYM010000002.1"/>
</dbReference>
<dbReference type="AlphaFoldDB" id="A0A7X5ZTT7"/>
<dbReference type="SMART" id="SM00530">
    <property type="entry name" value="HTH_XRE"/>
    <property type="match status" value="1"/>
</dbReference>
<comment type="caution">
    <text evidence="2">The sequence shown here is derived from an EMBL/GenBank/DDBJ whole genome shotgun (WGS) entry which is preliminary data.</text>
</comment>
<name>A0A7X5ZTT7_9PSEU</name>
<dbReference type="PROSITE" id="PS50943">
    <property type="entry name" value="HTH_CROC1"/>
    <property type="match status" value="1"/>
</dbReference>
<accession>A0A7X5ZTT7</accession>
<dbReference type="EMBL" id="JAAOYM010000002">
    <property type="protein sequence ID" value="NIJ14650.1"/>
    <property type="molecule type" value="Genomic_DNA"/>
</dbReference>
<dbReference type="Proteomes" id="UP000545493">
    <property type="component" value="Unassembled WGS sequence"/>
</dbReference>
<keyword evidence="2" id="KW-0238">DNA-binding</keyword>
<dbReference type="Gene3D" id="1.10.260.40">
    <property type="entry name" value="lambda repressor-like DNA-binding domains"/>
    <property type="match status" value="1"/>
</dbReference>
<keyword evidence="3" id="KW-1185">Reference proteome</keyword>
<dbReference type="GO" id="GO:0003677">
    <property type="term" value="F:DNA binding"/>
    <property type="evidence" value="ECO:0007669"/>
    <property type="project" value="UniProtKB-KW"/>
</dbReference>
<reference evidence="2 3" key="1">
    <citation type="submission" date="2020-03" db="EMBL/GenBank/DDBJ databases">
        <title>Sequencing the genomes of 1000 actinobacteria strains.</title>
        <authorList>
            <person name="Klenk H.-P."/>
        </authorList>
    </citation>
    <scope>NUCLEOTIDE SEQUENCE [LARGE SCALE GENOMIC DNA]</scope>
    <source>
        <strain evidence="2 3">DSM 45685</strain>
    </source>
</reference>